<dbReference type="EMBL" id="JBJQOH010000002">
    <property type="protein sequence ID" value="KAL3698297.1"/>
    <property type="molecule type" value="Genomic_DNA"/>
</dbReference>
<feature type="compositionally biased region" description="Basic and acidic residues" evidence="1">
    <location>
        <begin position="1"/>
        <end position="46"/>
    </location>
</feature>
<feature type="region of interest" description="Disordered" evidence="1">
    <location>
        <begin position="1"/>
        <end position="85"/>
    </location>
</feature>
<evidence type="ECO:0000313" key="2">
    <source>
        <dbReference type="EMBL" id="KAL3698297.1"/>
    </source>
</evidence>
<organism evidence="2 3">
    <name type="scientific">Riccia sorocarpa</name>
    <dbReference type="NCBI Taxonomy" id="122646"/>
    <lineage>
        <taxon>Eukaryota</taxon>
        <taxon>Viridiplantae</taxon>
        <taxon>Streptophyta</taxon>
        <taxon>Embryophyta</taxon>
        <taxon>Marchantiophyta</taxon>
        <taxon>Marchantiopsida</taxon>
        <taxon>Marchantiidae</taxon>
        <taxon>Marchantiales</taxon>
        <taxon>Ricciaceae</taxon>
        <taxon>Riccia</taxon>
    </lineage>
</organism>
<name>A0ABD3I3K8_9MARC</name>
<protein>
    <submittedName>
        <fullName evidence="2">Uncharacterized protein</fullName>
    </submittedName>
</protein>
<dbReference type="AlphaFoldDB" id="A0ABD3I3K8"/>
<proteinExistence type="predicted"/>
<reference evidence="2 3" key="1">
    <citation type="submission" date="2024-09" db="EMBL/GenBank/DDBJ databases">
        <title>Chromosome-scale assembly of Riccia sorocarpa.</title>
        <authorList>
            <person name="Paukszto L."/>
        </authorList>
    </citation>
    <scope>NUCLEOTIDE SEQUENCE [LARGE SCALE GENOMIC DNA]</scope>
    <source>
        <strain evidence="2">LP-2024</strain>
        <tissue evidence="2">Aerial parts of the thallus</tissue>
    </source>
</reference>
<accession>A0ABD3I3K8</accession>
<evidence type="ECO:0000256" key="1">
    <source>
        <dbReference type="SAM" id="MobiDB-lite"/>
    </source>
</evidence>
<keyword evidence="3" id="KW-1185">Reference proteome</keyword>
<evidence type="ECO:0000313" key="3">
    <source>
        <dbReference type="Proteomes" id="UP001633002"/>
    </source>
</evidence>
<dbReference type="Proteomes" id="UP001633002">
    <property type="component" value="Unassembled WGS sequence"/>
</dbReference>
<comment type="caution">
    <text evidence="2">The sequence shown here is derived from an EMBL/GenBank/DDBJ whole genome shotgun (WGS) entry which is preliminary data.</text>
</comment>
<sequence length="238" mass="25767">MAAAETAKEAVVRELESWTHGDDRSFGEGLHKAKKALWPDDERSSDTLDPISSAPKFSPSLPSGRKTRVLSSSAHGGFLTPGRSPLRILVRPSPANPAGDSLHVPSLCSLRQNRNLPALPSPVQVDAYIDLEKTVPLKGKRVSAAAARDLQHRTQVHLVPEADLPVLRPNVGGKNRGHAYVMRSLFRDSSQQILAPIPAPRVVSETLPIIGVSLEVFIDSDLMGAHKCDDEFFCCYAG</sequence>
<gene>
    <name evidence="2" type="ORF">R1sor_012373</name>
</gene>